<dbReference type="SUPFAM" id="SSF55729">
    <property type="entry name" value="Acyl-CoA N-acyltransferases (Nat)"/>
    <property type="match status" value="1"/>
</dbReference>
<evidence type="ECO:0000313" key="1">
    <source>
        <dbReference type="EMBL" id="TFV94509.1"/>
    </source>
</evidence>
<keyword evidence="2" id="KW-1185">Reference proteome</keyword>
<proteinExistence type="predicted"/>
<dbReference type="PANTHER" id="PTHR41368">
    <property type="entry name" value="PROTEIN YGHO"/>
    <property type="match status" value="1"/>
</dbReference>
<dbReference type="PANTHER" id="PTHR41368:SF1">
    <property type="entry name" value="PROTEIN YGHO"/>
    <property type="match status" value="1"/>
</dbReference>
<dbReference type="OrthoDB" id="9806005at2"/>
<sequence length="389" mass="46050">MQIVEVNSRKLERDFLKVHNLINKSYPNWIQPLDKDVLSVFDKKKNKFLERSEAIRWVIKNSQGKLIGRIAAFVNRRYINKGDDIKVGCFGFFDCVDDQDTARLLFDTAKAWLKERGMEAMDGPINLGDRDKWWGLLVEGFHPPIYNMNFNPPYYKKLFESYGFKNFYNQICWSLSVSGESHQLAPKFYEAHKKYSVDSDFKALHIKKNNLEKYANDLSIVYNKAWAQHQGNKDITPQQALKLFKSIKPVMDERLIWFVYYKDEPIVMWVNLPDINQMIKYLHGKFGFFSKLKFYLIKRFAKNENFIGLAFGVVPEFQGMGLDYYMIVEAEQVIKSQTSYKKLELYWQGDFNPKMLNISKNLGGKHFRTLVTYRFLFDENKKFERHPIL</sequence>
<evidence type="ECO:0008006" key="3">
    <source>
        <dbReference type="Google" id="ProtNLM"/>
    </source>
</evidence>
<dbReference type="AlphaFoldDB" id="A0A4Y9QPI5"/>
<dbReference type="InterPro" id="IPR016181">
    <property type="entry name" value="Acyl_CoA_acyltransferase"/>
</dbReference>
<dbReference type="InterPro" id="IPR039968">
    <property type="entry name" value="BcerS-like"/>
</dbReference>
<name>A0A4Y9QPI5_9BACT</name>
<evidence type="ECO:0000313" key="2">
    <source>
        <dbReference type="Proteomes" id="UP000297647"/>
    </source>
</evidence>
<dbReference type="Proteomes" id="UP000297647">
    <property type="component" value="Unassembled WGS sequence"/>
</dbReference>
<dbReference type="RefSeq" id="WP_135073907.1">
    <property type="nucleotide sequence ID" value="NZ_SPSB01000003.1"/>
</dbReference>
<accession>A0A4Y9QPI5</accession>
<comment type="caution">
    <text evidence="1">The sequence shown here is derived from an EMBL/GenBank/DDBJ whole genome shotgun (WGS) entry which is preliminary data.</text>
</comment>
<reference evidence="1 2" key="1">
    <citation type="submission" date="2019-03" db="EMBL/GenBank/DDBJ databases">
        <title>Algoriphagus sp. nov, a new strain isolated from root system soil of mangrove plant Kandelia.</title>
        <authorList>
            <person name="Yin Q."/>
            <person name="Wang K."/>
            <person name="Song Z."/>
        </authorList>
    </citation>
    <scope>NUCLEOTIDE SEQUENCE [LARGE SCALE GENOMIC DNA]</scope>
    <source>
        <strain evidence="1 2">XY-J91</strain>
    </source>
</reference>
<organism evidence="1 2">
    <name type="scientific">Algoriphagus kandeliae</name>
    <dbReference type="NCBI Taxonomy" id="2562278"/>
    <lineage>
        <taxon>Bacteria</taxon>
        <taxon>Pseudomonadati</taxon>
        <taxon>Bacteroidota</taxon>
        <taxon>Cytophagia</taxon>
        <taxon>Cytophagales</taxon>
        <taxon>Cyclobacteriaceae</taxon>
        <taxon>Algoriphagus</taxon>
    </lineage>
</organism>
<protein>
    <recommendedName>
        <fullName evidence="3">GNAT family N-acetyltransferase</fullName>
    </recommendedName>
</protein>
<dbReference type="EMBL" id="SPSB01000003">
    <property type="protein sequence ID" value="TFV94509.1"/>
    <property type="molecule type" value="Genomic_DNA"/>
</dbReference>
<gene>
    <name evidence="1" type="ORF">E4S40_10845</name>
</gene>